<evidence type="ECO:0000256" key="1">
    <source>
        <dbReference type="ARBA" id="ARBA00022669"/>
    </source>
</evidence>
<feature type="compositionally biased region" description="Low complexity" evidence="4">
    <location>
        <begin position="85"/>
        <end position="104"/>
    </location>
</feature>
<name>A0A2K0TD03_9HYPO</name>
<dbReference type="InterPro" id="IPR052210">
    <property type="entry name" value="LysM1-like"/>
</dbReference>
<feature type="domain" description="LysM" evidence="6">
    <location>
        <begin position="274"/>
        <end position="320"/>
    </location>
</feature>
<organism evidence="7 8">
    <name type="scientific">Trichoderma gamsii</name>
    <dbReference type="NCBI Taxonomy" id="398673"/>
    <lineage>
        <taxon>Eukaryota</taxon>
        <taxon>Fungi</taxon>
        <taxon>Dikarya</taxon>
        <taxon>Ascomycota</taxon>
        <taxon>Pezizomycotina</taxon>
        <taxon>Sordariomycetes</taxon>
        <taxon>Hypocreomycetidae</taxon>
        <taxon>Hypocreales</taxon>
        <taxon>Hypocreaceae</taxon>
        <taxon>Trichoderma</taxon>
    </lineage>
</organism>
<protein>
    <recommendedName>
        <fullName evidence="6">LysM domain-containing protein</fullName>
    </recommendedName>
</protein>
<feature type="chain" id="PRO_5014388183" description="LysM domain-containing protein" evidence="5">
    <location>
        <begin position="21"/>
        <end position="322"/>
    </location>
</feature>
<comment type="similarity">
    <text evidence="3">Belongs to the secreted LysM effector family.</text>
</comment>
<feature type="region of interest" description="Disordered" evidence="4">
    <location>
        <begin position="83"/>
        <end position="107"/>
    </location>
</feature>
<accession>A0A2K0TD03</accession>
<dbReference type="InterPro" id="IPR036779">
    <property type="entry name" value="LysM_dom_sf"/>
</dbReference>
<feature type="domain" description="LysM" evidence="6">
    <location>
        <begin position="120"/>
        <end position="166"/>
    </location>
</feature>
<evidence type="ECO:0000256" key="2">
    <source>
        <dbReference type="ARBA" id="ARBA00023026"/>
    </source>
</evidence>
<dbReference type="Pfam" id="PF01476">
    <property type="entry name" value="LysM"/>
    <property type="match status" value="4"/>
</dbReference>
<dbReference type="AlphaFoldDB" id="A0A2K0TD03"/>
<gene>
    <name evidence="7" type="ORF">TGAMA5MH_04869</name>
</gene>
<evidence type="ECO:0000313" key="8">
    <source>
        <dbReference type="Proteomes" id="UP000236546"/>
    </source>
</evidence>
<dbReference type="OrthoDB" id="5985073at2759"/>
<comment type="caution">
    <text evidence="7">The sequence shown here is derived from an EMBL/GenBank/DDBJ whole genome shotgun (WGS) entry which is preliminary data.</text>
</comment>
<feature type="domain" description="LysM" evidence="6">
    <location>
        <begin position="30"/>
        <end position="75"/>
    </location>
</feature>
<keyword evidence="1" id="KW-0147">Chitin-binding</keyword>
<proteinExistence type="inferred from homology"/>
<dbReference type="PROSITE" id="PS51782">
    <property type="entry name" value="LYSM"/>
    <property type="match status" value="4"/>
</dbReference>
<evidence type="ECO:0000256" key="3">
    <source>
        <dbReference type="ARBA" id="ARBA00044955"/>
    </source>
</evidence>
<evidence type="ECO:0000259" key="6">
    <source>
        <dbReference type="PROSITE" id="PS51782"/>
    </source>
</evidence>
<feature type="signal peptide" evidence="5">
    <location>
        <begin position="1"/>
        <end position="20"/>
    </location>
</feature>
<dbReference type="PANTHER" id="PTHR34997">
    <property type="entry name" value="AM15"/>
    <property type="match status" value="1"/>
</dbReference>
<dbReference type="CDD" id="cd00118">
    <property type="entry name" value="LysM"/>
    <property type="match status" value="4"/>
</dbReference>
<reference evidence="7 8" key="1">
    <citation type="submission" date="2017-02" db="EMBL/GenBank/DDBJ databases">
        <title>Genomes of Trichoderma spp. with biocontrol activity.</title>
        <authorList>
            <person name="Gardiner D."/>
            <person name="Kazan K."/>
            <person name="Vos C."/>
            <person name="Harvey P."/>
        </authorList>
    </citation>
    <scope>NUCLEOTIDE SEQUENCE [LARGE SCALE GENOMIC DNA]</scope>
    <source>
        <strain evidence="7 8">A5MH</strain>
    </source>
</reference>
<keyword evidence="2" id="KW-0843">Virulence</keyword>
<sequence length="322" mass="33866">MMLSRSSLPLLALLVARGLASPLVERDCAFSAYADDGDTCASLAAAWGITEAQFKSYNPNVKDCSALKSGSLYCVEWTGPLPGQSSTTTRVSSTTTSKAASTTSNNVPFPTQPGATSKCTKWVQQTGNQYCADIAAANGVSLSDFLAWNNIKADCSNLIGGDYECVAVSGGASTTTSSSKFPSPTQPGATSNCTKWVQQSGDNYCADIAAANGVALSDFLAWNNIKADCSNLIAGDYECVAVRGTTTTSKKPTSTTSSLPGYGTEPGTISTCKKFHLITSSDSCVTIEKQYGITDAQFRKWNTEITDTCNNLWLNYDVCVGA</sequence>
<dbReference type="SUPFAM" id="SSF54106">
    <property type="entry name" value="LysM domain"/>
    <property type="match status" value="2"/>
</dbReference>
<evidence type="ECO:0000256" key="4">
    <source>
        <dbReference type="SAM" id="MobiDB-lite"/>
    </source>
</evidence>
<dbReference type="InterPro" id="IPR018392">
    <property type="entry name" value="LysM"/>
</dbReference>
<evidence type="ECO:0000313" key="7">
    <source>
        <dbReference type="EMBL" id="PNP43411.1"/>
    </source>
</evidence>
<dbReference type="PANTHER" id="PTHR34997:SF1">
    <property type="entry name" value="PEPTIDOGLYCAN-BINDING LYSIN DOMAIN"/>
    <property type="match status" value="1"/>
</dbReference>
<keyword evidence="5" id="KW-0732">Signal</keyword>
<dbReference type="EMBL" id="MTYH01000042">
    <property type="protein sequence ID" value="PNP43411.1"/>
    <property type="molecule type" value="Genomic_DNA"/>
</dbReference>
<feature type="domain" description="LysM" evidence="6">
    <location>
        <begin position="194"/>
        <end position="240"/>
    </location>
</feature>
<dbReference type="GO" id="GO:0008061">
    <property type="term" value="F:chitin binding"/>
    <property type="evidence" value="ECO:0007669"/>
    <property type="project" value="UniProtKB-KW"/>
</dbReference>
<evidence type="ECO:0000256" key="5">
    <source>
        <dbReference type="SAM" id="SignalP"/>
    </source>
</evidence>
<dbReference type="Gene3D" id="3.10.350.10">
    <property type="entry name" value="LysM domain"/>
    <property type="match status" value="4"/>
</dbReference>
<dbReference type="Proteomes" id="UP000236546">
    <property type="component" value="Unassembled WGS sequence"/>
</dbReference>